<dbReference type="InterPro" id="IPR027417">
    <property type="entry name" value="P-loop_NTPase"/>
</dbReference>
<evidence type="ECO:0000313" key="12">
    <source>
        <dbReference type="Proteomes" id="UP000754563"/>
    </source>
</evidence>
<keyword evidence="3 11" id="KW-0548">Nucleotidyltransferase</keyword>
<organism evidence="11 12">
    <name type="scientific">Candidatus Dojkabacteria bacterium</name>
    <dbReference type="NCBI Taxonomy" id="2099670"/>
    <lineage>
        <taxon>Bacteria</taxon>
        <taxon>Candidatus Dojkabacteria</taxon>
    </lineage>
</organism>
<dbReference type="GO" id="GO:0070814">
    <property type="term" value="P:hydrogen sulfide biosynthetic process"/>
    <property type="evidence" value="ECO:0007669"/>
    <property type="project" value="UniProtKB-UniRule"/>
</dbReference>
<dbReference type="Gene3D" id="3.10.400.10">
    <property type="entry name" value="Sulfate adenylyltransferase"/>
    <property type="match status" value="1"/>
</dbReference>
<dbReference type="NCBIfam" id="NF003013">
    <property type="entry name" value="PRK03846.1"/>
    <property type="match status" value="1"/>
</dbReference>
<dbReference type="InterPro" id="IPR025980">
    <property type="entry name" value="ATP-Sase_PUA-like_dom"/>
</dbReference>
<accession>A0A955RKN4</accession>
<dbReference type="InterPro" id="IPR024951">
    <property type="entry name" value="Sulfurylase_cat_dom"/>
</dbReference>
<dbReference type="SUPFAM" id="SSF88697">
    <property type="entry name" value="PUA domain-like"/>
    <property type="match status" value="1"/>
</dbReference>
<dbReference type="InterPro" id="IPR059117">
    <property type="entry name" value="APS_kinase_dom"/>
</dbReference>
<dbReference type="NCBIfam" id="TIGR00455">
    <property type="entry name" value="apsK"/>
    <property type="match status" value="1"/>
</dbReference>
<dbReference type="InterPro" id="IPR050512">
    <property type="entry name" value="Sulf_AdTrans/APS_kinase"/>
</dbReference>
<dbReference type="SUPFAM" id="SSF52540">
    <property type="entry name" value="P-loop containing nucleoside triphosphate hydrolases"/>
    <property type="match status" value="1"/>
</dbReference>
<dbReference type="InterPro" id="IPR002891">
    <property type="entry name" value="APS"/>
</dbReference>
<comment type="catalytic activity">
    <reaction evidence="1 7">
        <text>adenosine 5'-phosphosulfate + ATP = 3'-phosphoadenylyl sulfate + ADP + H(+)</text>
        <dbReference type="Rhea" id="RHEA:24152"/>
        <dbReference type="ChEBI" id="CHEBI:15378"/>
        <dbReference type="ChEBI" id="CHEBI:30616"/>
        <dbReference type="ChEBI" id="CHEBI:58243"/>
        <dbReference type="ChEBI" id="CHEBI:58339"/>
        <dbReference type="ChEBI" id="CHEBI:456216"/>
        <dbReference type="EC" id="2.7.1.25"/>
    </reaction>
</comment>
<comment type="caution">
    <text evidence="11">The sequence shown here is derived from an EMBL/GenBank/DDBJ whole genome shotgun (WGS) entry which is preliminary data.</text>
</comment>
<evidence type="ECO:0000256" key="2">
    <source>
        <dbReference type="ARBA" id="ARBA00022679"/>
    </source>
</evidence>
<evidence type="ECO:0000313" key="11">
    <source>
        <dbReference type="EMBL" id="MCA9385632.1"/>
    </source>
</evidence>
<reference evidence="11" key="2">
    <citation type="journal article" date="2021" name="Microbiome">
        <title>Successional dynamics and alternative stable states in a saline activated sludge microbial community over 9 years.</title>
        <authorList>
            <person name="Wang Y."/>
            <person name="Ye J."/>
            <person name="Ju F."/>
            <person name="Liu L."/>
            <person name="Boyd J.A."/>
            <person name="Deng Y."/>
            <person name="Parks D.H."/>
            <person name="Jiang X."/>
            <person name="Yin X."/>
            <person name="Woodcroft B.J."/>
            <person name="Tyson G.W."/>
            <person name="Hugenholtz P."/>
            <person name="Polz M.F."/>
            <person name="Zhang T."/>
        </authorList>
    </citation>
    <scope>NUCLEOTIDE SEQUENCE</scope>
    <source>
        <strain evidence="11">HKST-UBA11</strain>
    </source>
</reference>
<dbReference type="NCBIfam" id="NF003166">
    <property type="entry name" value="PRK04149.1"/>
    <property type="match status" value="1"/>
</dbReference>
<sequence length="567" mass="65488">MNKQFPLVNRILSLEQADVILSSLRDYKTITLESIEQKKDIRNIATGVYSPLTGFLRKKEFKSVLTSMRLTDGNVWSIPIVLDIDKKKKKELDKEKSVIILDHTGNPFALLSDIEIYSYDQDLFVEAVFGTNDKLHPGVEDVYQMKDYLIGGDISLLVDDKELFPEHNFTPEETRRIFKGRGWQTIAGFQTRNVPHRGHEHIQMQALKEIDGLFVHPVIGEKKLDDFKDEYIISAYEVLIDKYYPKNKAFLGILPLKMRYAGPREAIMHALIRRNFGCTHFIVGRDHAGVGNYYGRYDAQEIFNQISKEDLGIEILKFEGTVVDKKTKEFIFSDDDDSPEVISISGTKMRNWIKEKQQPPEYILRPEVYAILTEKKNVLVDDLYKRHQHTNFNNHRGFVLWFTGLSQSGKSTISERLYELLEDKGVPVELLDGDVVRESLSSDLSFSKEDRDQNIKRVGFVAKLLSRNNVAVLCSFISPYEKQRQSVRLKVENFIEVYVNTPLEVCERRDRKGFYAKARSGEIKNFTGISAPYEEPKKPEIELHPAEQGVDECVEQVLRYLSKHNFV</sequence>
<keyword evidence="5 7" id="KW-0067">ATP-binding</keyword>
<dbReference type="CDD" id="cd02027">
    <property type="entry name" value="APSK"/>
    <property type="match status" value="1"/>
</dbReference>
<evidence type="ECO:0000256" key="6">
    <source>
        <dbReference type="ARBA" id="ARBA00049370"/>
    </source>
</evidence>
<dbReference type="EMBL" id="JAGQLH010000032">
    <property type="protein sequence ID" value="MCA9385632.1"/>
    <property type="molecule type" value="Genomic_DNA"/>
</dbReference>
<evidence type="ECO:0000256" key="4">
    <source>
        <dbReference type="ARBA" id="ARBA00022741"/>
    </source>
</evidence>
<keyword evidence="4 7" id="KW-0547">Nucleotide-binding</keyword>
<dbReference type="Pfam" id="PF01583">
    <property type="entry name" value="APS_kinase"/>
    <property type="match status" value="1"/>
</dbReference>
<reference evidence="11" key="1">
    <citation type="submission" date="2020-04" db="EMBL/GenBank/DDBJ databases">
        <authorList>
            <person name="Zhang T."/>
        </authorList>
    </citation>
    <scope>NUCLEOTIDE SEQUENCE</scope>
    <source>
        <strain evidence="11">HKST-UBA11</strain>
    </source>
</reference>
<feature type="binding site" evidence="7">
    <location>
        <begin position="404"/>
        <end position="411"/>
    </location>
    <ligand>
        <name>ATP</name>
        <dbReference type="ChEBI" id="CHEBI:30616"/>
    </ligand>
</feature>
<evidence type="ECO:0000256" key="3">
    <source>
        <dbReference type="ARBA" id="ARBA00022695"/>
    </source>
</evidence>
<feature type="domain" description="Sulphate adenylyltransferase catalytic" evidence="9">
    <location>
        <begin position="168"/>
        <end position="374"/>
    </location>
</feature>
<evidence type="ECO:0000256" key="1">
    <source>
        <dbReference type="ARBA" id="ARBA00001823"/>
    </source>
</evidence>
<dbReference type="GO" id="GO:0019379">
    <property type="term" value="P:sulfate assimilation, phosphoadenylyl sulfate reduction by phosphoadenylyl-sulfate reductase (thioredoxin)"/>
    <property type="evidence" value="ECO:0007669"/>
    <property type="project" value="TreeGrafter"/>
</dbReference>
<comment type="pathway">
    <text evidence="7">Sulfur metabolism; hydrogen sulfide biosynthesis; sulfite from sulfate: step 2/3.</text>
</comment>
<feature type="active site" description="Phosphoserine intermediate" evidence="7">
    <location>
        <position position="478"/>
    </location>
</feature>
<proteinExistence type="inferred from homology"/>
<protein>
    <recommendedName>
        <fullName evidence="7">Adenylyl-sulfate kinase</fullName>
        <ecNumber evidence="7">2.7.1.25</ecNumber>
    </recommendedName>
    <alternativeName>
        <fullName evidence="7">APS kinase</fullName>
    </alternativeName>
    <alternativeName>
        <fullName evidence="7">ATP adenosine-5'-phosphosulfate 3'-phosphotransferase</fullName>
    </alternativeName>
    <alternativeName>
        <fullName evidence="7">Adenosine-5'-phosphosulfate kinase</fullName>
    </alternativeName>
</protein>
<evidence type="ECO:0000259" key="8">
    <source>
        <dbReference type="Pfam" id="PF01583"/>
    </source>
</evidence>
<gene>
    <name evidence="11" type="primary">sat</name>
    <name evidence="7" type="synonym">cysC</name>
    <name evidence="11" type="ORF">KC717_03215</name>
</gene>
<dbReference type="GO" id="GO:0005524">
    <property type="term" value="F:ATP binding"/>
    <property type="evidence" value="ECO:0007669"/>
    <property type="project" value="UniProtKB-UniRule"/>
</dbReference>
<dbReference type="GO" id="GO:0005737">
    <property type="term" value="C:cytoplasm"/>
    <property type="evidence" value="ECO:0007669"/>
    <property type="project" value="TreeGrafter"/>
</dbReference>
<dbReference type="InterPro" id="IPR002650">
    <property type="entry name" value="Sulphate_adenylyltransferase"/>
</dbReference>
<comment type="similarity">
    <text evidence="7">Belongs to the APS kinase family.</text>
</comment>
<dbReference type="CDD" id="cd00517">
    <property type="entry name" value="ATPS"/>
    <property type="match status" value="1"/>
</dbReference>
<name>A0A955RKN4_9BACT</name>
<dbReference type="Pfam" id="PF01747">
    <property type="entry name" value="ATP-sulfurylase"/>
    <property type="match status" value="1"/>
</dbReference>
<dbReference type="GO" id="GO:0010134">
    <property type="term" value="P:sulfate assimilation via adenylyl sulfate reduction"/>
    <property type="evidence" value="ECO:0007669"/>
    <property type="project" value="TreeGrafter"/>
</dbReference>
<evidence type="ECO:0000259" key="9">
    <source>
        <dbReference type="Pfam" id="PF01747"/>
    </source>
</evidence>
<feature type="domain" description="APS kinase" evidence="8">
    <location>
        <begin position="396"/>
        <end position="543"/>
    </location>
</feature>
<dbReference type="PANTHER" id="PTHR42700:SF1">
    <property type="entry name" value="SULFATE ADENYLYLTRANSFERASE"/>
    <property type="match status" value="1"/>
</dbReference>
<dbReference type="GO" id="GO:0004781">
    <property type="term" value="F:sulfate adenylyltransferase (ATP) activity"/>
    <property type="evidence" value="ECO:0007669"/>
    <property type="project" value="UniProtKB-EC"/>
</dbReference>
<keyword evidence="7" id="KW-0418">Kinase</keyword>
<dbReference type="PANTHER" id="PTHR42700">
    <property type="entry name" value="SULFATE ADENYLYLTRANSFERASE"/>
    <property type="match status" value="1"/>
</dbReference>
<keyword evidence="7" id="KW-0597">Phosphoprotein</keyword>
<dbReference type="NCBIfam" id="TIGR00339">
    <property type="entry name" value="sopT"/>
    <property type="match status" value="1"/>
</dbReference>
<dbReference type="GO" id="GO:0004020">
    <property type="term" value="F:adenylylsulfate kinase activity"/>
    <property type="evidence" value="ECO:0007669"/>
    <property type="project" value="UniProtKB-UniRule"/>
</dbReference>
<feature type="domain" description="ATP-sulfurylase PUA-like" evidence="10">
    <location>
        <begin position="6"/>
        <end position="157"/>
    </location>
</feature>
<keyword evidence="2 7" id="KW-0808">Transferase</keyword>
<dbReference type="EC" id="2.7.1.25" evidence="7"/>
<comment type="catalytic activity">
    <reaction evidence="6">
        <text>sulfate + ATP + H(+) = adenosine 5'-phosphosulfate + diphosphate</text>
        <dbReference type="Rhea" id="RHEA:18133"/>
        <dbReference type="ChEBI" id="CHEBI:15378"/>
        <dbReference type="ChEBI" id="CHEBI:16189"/>
        <dbReference type="ChEBI" id="CHEBI:30616"/>
        <dbReference type="ChEBI" id="CHEBI:33019"/>
        <dbReference type="ChEBI" id="CHEBI:58243"/>
        <dbReference type="EC" id="2.7.7.4"/>
    </reaction>
</comment>
<dbReference type="SUPFAM" id="SSF52374">
    <property type="entry name" value="Nucleotidylyl transferase"/>
    <property type="match status" value="1"/>
</dbReference>
<dbReference type="InterPro" id="IPR014729">
    <property type="entry name" value="Rossmann-like_a/b/a_fold"/>
</dbReference>
<evidence type="ECO:0000256" key="7">
    <source>
        <dbReference type="HAMAP-Rule" id="MF_00065"/>
    </source>
</evidence>
<evidence type="ECO:0000259" key="10">
    <source>
        <dbReference type="Pfam" id="PF14306"/>
    </source>
</evidence>
<dbReference type="Proteomes" id="UP000754563">
    <property type="component" value="Unassembled WGS sequence"/>
</dbReference>
<dbReference type="Gene3D" id="3.40.50.300">
    <property type="entry name" value="P-loop containing nucleotide triphosphate hydrolases"/>
    <property type="match status" value="1"/>
</dbReference>
<comment type="function">
    <text evidence="7">Catalyzes the synthesis of activated sulfate.</text>
</comment>
<dbReference type="AlphaFoldDB" id="A0A955RKN4"/>
<evidence type="ECO:0000256" key="5">
    <source>
        <dbReference type="ARBA" id="ARBA00022840"/>
    </source>
</evidence>
<dbReference type="InterPro" id="IPR015947">
    <property type="entry name" value="PUA-like_sf"/>
</dbReference>
<dbReference type="Pfam" id="PF14306">
    <property type="entry name" value="PUA_2"/>
    <property type="match status" value="1"/>
</dbReference>
<dbReference type="Gene3D" id="3.40.50.620">
    <property type="entry name" value="HUPs"/>
    <property type="match status" value="1"/>
</dbReference>
<dbReference type="HAMAP" id="MF_00065">
    <property type="entry name" value="Adenylyl_sulf_kinase"/>
    <property type="match status" value="1"/>
</dbReference>